<comment type="catalytic activity">
    <reaction evidence="1">
        <text>ATP + protein L-histidine = ADP + protein N-phospho-L-histidine.</text>
        <dbReference type="EC" id="2.7.13.3"/>
    </reaction>
</comment>
<evidence type="ECO:0000256" key="3">
    <source>
        <dbReference type="ARBA" id="ARBA00022553"/>
    </source>
</evidence>
<dbReference type="Pfam" id="PF08448">
    <property type="entry name" value="PAS_4"/>
    <property type="match status" value="1"/>
</dbReference>
<dbReference type="InterPro" id="IPR013656">
    <property type="entry name" value="PAS_4"/>
</dbReference>
<protein>
    <recommendedName>
        <fullName evidence="2">histidine kinase</fullName>
        <ecNumber evidence="2">2.7.13.3</ecNumber>
    </recommendedName>
</protein>
<dbReference type="Proteomes" id="UP000595058">
    <property type="component" value="Chromosome"/>
</dbReference>
<dbReference type="InterPro" id="IPR000700">
    <property type="entry name" value="PAS-assoc_C"/>
</dbReference>
<dbReference type="SUPFAM" id="SSF47384">
    <property type="entry name" value="Homodimeric domain of signal transducing histidine kinase"/>
    <property type="match status" value="1"/>
</dbReference>
<dbReference type="SMART" id="SM00388">
    <property type="entry name" value="HisKA"/>
    <property type="match status" value="1"/>
</dbReference>
<keyword evidence="6" id="KW-0175">Coiled coil</keyword>
<dbReference type="PROSITE" id="PS50110">
    <property type="entry name" value="RESPONSE_REGULATORY"/>
    <property type="match status" value="1"/>
</dbReference>
<evidence type="ECO:0000256" key="6">
    <source>
        <dbReference type="SAM" id="Coils"/>
    </source>
</evidence>
<reference evidence="10 11" key="1">
    <citation type="submission" date="2020-12" db="EMBL/GenBank/DDBJ databases">
        <title>FDA dAtabase for Regulatory Grade micrObial Sequences (FDA-ARGOS): Supporting development and validation of Infectious Disease Dx tests.</title>
        <authorList>
            <person name="Sproer C."/>
            <person name="Gronow S."/>
            <person name="Severitt S."/>
            <person name="Schroder I."/>
            <person name="Tallon L."/>
            <person name="Sadzewicz L."/>
            <person name="Zhao X."/>
            <person name="Boylan J."/>
            <person name="Ott S."/>
            <person name="Bowen H."/>
            <person name="Vavikolanu K."/>
            <person name="Mehta A."/>
            <person name="Aluvathingal J."/>
            <person name="Nadendla S."/>
            <person name="Lowell S."/>
            <person name="Myers T."/>
            <person name="Yan Y."/>
            <person name="Sichtig H."/>
        </authorList>
    </citation>
    <scope>NUCLEOTIDE SEQUENCE [LARGE SCALE GENOMIC DNA]</scope>
    <source>
        <strain evidence="10 11">FDAARGOS_877</strain>
    </source>
</reference>
<dbReference type="SUPFAM" id="SSF55785">
    <property type="entry name" value="PYP-like sensor domain (PAS domain)"/>
    <property type="match status" value="2"/>
</dbReference>
<dbReference type="InterPro" id="IPR036890">
    <property type="entry name" value="HATPase_C_sf"/>
</dbReference>
<organism evidence="10 11">
    <name type="scientific">Stutzerimonas frequens</name>
    <dbReference type="NCBI Taxonomy" id="2968969"/>
    <lineage>
        <taxon>Bacteria</taxon>
        <taxon>Pseudomonadati</taxon>
        <taxon>Pseudomonadota</taxon>
        <taxon>Gammaproteobacteria</taxon>
        <taxon>Pseudomonadales</taxon>
        <taxon>Pseudomonadaceae</taxon>
        <taxon>Stutzerimonas</taxon>
    </lineage>
</organism>
<evidence type="ECO:0000256" key="5">
    <source>
        <dbReference type="PROSITE-ProRule" id="PRU00169"/>
    </source>
</evidence>
<dbReference type="PROSITE" id="PS50109">
    <property type="entry name" value="HIS_KIN"/>
    <property type="match status" value="1"/>
</dbReference>
<feature type="domain" description="PAC" evidence="9">
    <location>
        <begin position="221"/>
        <end position="273"/>
    </location>
</feature>
<dbReference type="InterPro" id="IPR013655">
    <property type="entry name" value="PAS_fold_3"/>
</dbReference>
<dbReference type="InterPro" id="IPR036097">
    <property type="entry name" value="HisK_dim/P_sf"/>
</dbReference>
<dbReference type="Gene3D" id="3.40.50.2300">
    <property type="match status" value="1"/>
</dbReference>
<proteinExistence type="predicted"/>
<evidence type="ECO:0000256" key="4">
    <source>
        <dbReference type="ARBA" id="ARBA00022777"/>
    </source>
</evidence>
<dbReference type="SUPFAM" id="SSF55874">
    <property type="entry name" value="ATPase domain of HSP90 chaperone/DNA topoisomerase II/histidine kinase"/>
    <property type="match status" value="1"/>
</dbReference>
<dbReference type="PANTHER" id="PTHR43065">
    <property type="entry name" value="SENSOR HISTIDINE KINASE"/>
    <property type="match status" value="1"/>
</dbReference>
<feature type="domain" description="Histidine kinase" evidence="7">
    <location>
        <begin position="311"/>
        <end position="535"/>
    </location>
</feature>
<keyword evidence="3 5" id="KW-0597">Phosphoprotein</keyword>
<feature type="coiled-coil region" evidence="6">
    <location>
        <begin position="275"/>
        <end position="302"/>
    </location>
</feature>
<dbReference type="SMART" id="SM00387">
    <property type="entry name" value="HATPase_c"/>
    <property type="match status" value="1"/>
</dbReference>
<dbReference type="PANTHER" id="PTHR43065:SF42">
    <property type="entry name" value="TWO-COMPONENT SENSOR PPRA"/>
    <property type="match status" value="1"/>
</dbReference>
<evidence type="ECO:0000313" key="11">
    <source>
        <dbReference type="Proteomes" id="UP000595058"/>
    </source>
</evidence>
<dbReference type="Gene3D" id="3.30.450.20">
    <property type="entry name" value="PAS domain"/>
    <property type="match status" value="2"/>
</dbReference>
<evidence type="ECO:0000256" key="1">
    <source>
        <dbReference type="ARBA" id="ARBA00000085"/>
    </source>
</evidence>
<name>A0ABX6XNA3_9GAMM</name>
<evidence type="ECO:0000259" key="8">
    <source>
        <dbReference type="PROSITE" id="PS50110"/>
    </source>
</evidence>
<dbReference type="SUPFAM" id="SSF52172">
    <property type="entry name" value="CheY-like"/>
    <property type="match status" value="1"/>
</dbReference>
<dbReference type="InterPro" id="IPR001789">
    <property type="entry name" value="Sig_transdc_resp-reg_receiver"/>
</dbReference>
<keyword evidence="4" id="KW-0808">Transferase</keyword>
<dbReference type="Pfam" id="PF08447">
    <property type="entry name" value="PAS_3"/>
    <property type="match status" value="1"/>
</dbReference>
<dbReference type="GeneID" id="75213711"/>
<feature type="modified residue" description="4-aspartylphosphate" evidence="5">
    <location>
        <position position="608"/>
    </location>
</feature>
<dbReference type="InterPro" id="IPR003661">
    <property type="entry name" value="HisK_dim/P_dom"/>
</dbReference>
<sequence length="679" mass="73977">MHDLQAIIDGLPGIYLIVVADADYTMVACSDERLRITMTRREDVIDKPLFEVFSDQQPDNPNSGAATLRRSLQQVIATGQPQRLTQVRYAIRRPDSSGGGFEERFWNVVNAPVKDAEGRVRYIIHRVEDVTAQLHAQELARAQLQESDERLNAALLVSGTGTFYWQLASGQIDMDAAMLRLVSMEGFGEIYLSDLLARVHHNDRERMAALAERCATSGDDFEMHFRVLLPALGERWLFGRAMNVSDQAGQPSYLVGACIDVTDHKRTELALQRLNDTLESRVEEAIAARAAAESALHQAQKMEAVGQLTSGLAHDFNNLLGGIVGALGLLGRRLDQGRHDELHRHLDSALSSADRAAALTHRLLAFSRRQPLHLRPTDANALVDGMRELLQRTIGPLVTFDLALAHNLWLTRCDANQLENVLLNLALNARDAMPDGGRLGIRTANQTLDESAAARLGMTAGDYVVLSVEDTGSGIAPEKLPYVFDPFFTTKPLGAGTGLGLSMVYGFARQSGGSAQIDSTPGQGTSVCLYLPRYSGALSEQTEQTAPRQLPSGIAGRRVLVVDDEDSIRTLVCEVLEEMGHRTLQAANGVTALDLLAETGSIDLLITDIGLPGGMNGHQFAEQARRQLPDLKVLMITGYAEQAQFAEQPSAPAQEALGKPFTLDALQTRVQTLLESTPA</sequence>
<dbReference type="Pfam" id="PF00072">
    <property type="entry name" value="Response_reg"/>
    <property type="match status" value="1"/>
</dbReference>
<dbReference type="RefSeq" id="WP_102840623.1">
    <property type="nucleotide sequence ID" value="NZ_CP065720.1"/>
</dbReference>
<dbReference type="InterPro" id="IPR011006">
    <property type="entry name" value="CheY-like_superfamily"/>
</dbReference>
<dbReference type="CDD" id="cd00082">
    <property type="entry name" value="HisKA"/>
    <property type="match status" value="1"/>
</dbReference>
<dbReference type="InterPro" id="IPR000014">
    <property type="entry name" value="PAS"/>
</dbReference>
<gene>
    <name evidence="10" type="ORF">I6G34_10385</name>
</gene>
<dbReference type="Pfam" id="PF02518">
    <property type="entry name" value="HATPase_c"/>
    <property type="match status" value="1"/>
</dbReference>
<keyword evidence="11" id="KW-1185">Reference proteome</keyword>
<dbReference type="PRINTS" id="PR00344">
    <property type="entry name" value="BCTRLSENSOR"/>
</dbReference>
<evidence type="ECO:0000256" key="2">
    <source>
        <dbReference type="ARBA" id="ARBA00012438"/>
    </source>
</evidence>
<keyword evidence="4" id="KW-0418">Kinase</keyword>
<dbReference type="EMBL" id="CP065720">
    <property type="protein sequence ID" value="QPT15892.1"/>
    <property type="molecule type" value="Genomic_DNA"/>
</dbReference>
<evidence type="ECO:0000313" key="10">
    <source>
        <dbReference type="EMBL" id="QPT15892.1"/>
    </source>
</evidence>
<dbReference type="InterPro" id="IPR003594">
    <property type="entry name" value="HATPase_dom"/>
</dbReference>
<dbReference type="EC" id="2.7.13.3" evidence="2"/>
<dbReference type="InterPro" id="IPR005467">
    <property type="entry name" value="His_kinase_dom"/>
</dbReference>
<dbReference type="CDD" id="cd00130">
    <property type="entry name" value="PAS"/>
    <property type="match status" value="1"/>
</dbReference>
<feature type="domain" description="Response regulatory" evidence="8">
    <location>
        <begin position="558"/>
        <end position="674"/>
    </location>
</feature>
<dbReference type="PROSITE" id="PS50113">
    <property type="entry name" value="PAC"/>
    <property type="match status" value="1"/>
</dbReference>
<accession>A0ABX6XNA3</accession>
<evidence type="ECO:0000259" key="9">
    <source>
        <dbReference type="PROSITE" id="PS50113"/>
    </source>
</evidence>
<dbReference type="Gene3D" id="3.30.565.10">
    <property type="entry name" value="Histidine kinase-like ATPase, C-terminal domain"/>
    <property type="match status" value="1"/>
</dbReference>
<evidence type="ECO:0000259" key="7">
    <source>
        <dbReference type="PROSITE" id="PS50109"/>
    </source>
</evidence>
<dbReference type="InterPro" id="IPR004358">
    <property type="entry name" value="Sig_transdc_His_kin-like_C"/>
</dbReference>
<dbReference type="Pfam" id="PF00512">
    <property type="entry name" value="HisKA"/>
    <property type="match status" value="1"/>
</dbReference>
<dbReference type="InterPro" id="IPR035965">
    <property type="entry name" value="PAS-like_dom_sf"/>
</dbReference>
<dbReference type="Gene3D" id="1.10.287.130">
    <property type="match status" value="1"/>
</dbReference>
<dbReference type="SMART" id="SM00448">
    <property type="entry name" value="REC"/>
    <property type="match status" value="1"/>
</dbReference>